<dbReference type="AlphaFoldDB" id="A0A9Q8LAF8"/>
<reference evidence="3" key="1">
    <citation type="submission" date="2021-12" db="EMBL/GenBank/DDBJ databases">
        <authorList>
            <person name="Zaccaron A."/>
            <person name="Stergiopoulos I."/>
        </authorList>
    </citation>
    <scope>NUCLEOTIDE SEQUENCE</scope>
    <source>
        <strain evidence="3">Race5_Kim</strain>
    </source>
</reference>
<sequence>MAGTDQAPPASTATLDDAMSVGIKRGREESPESLFMPQGGDNDGSEEEHETEQVQLVSGYRSKRRKTERADTPNTLLTAQADEQDDLGTAEIREVESPFTTYHLDMADLEASGSEPVGDLGFREGYPEIAAYHHAFPIVEKRVTGVCDFLITCIEQLRALGWKEDDIEPIYQELQVCRKPSDTYPSPSLAAFFGPTGKGKSSTMNSVLDALRIAYEHSGSNRGTYITHVYMAAPDTQPPGHVAKVYYLDERGVSVQLLRLCGHIVNHLNFEMSSKDGDEDSDDEYDAGEDVSSYEQKYDTALECLHDALCSEEKFATQDKVAKYFRDVVRKCIKSKVTLDGQVATLMADLLPKIEELLASRKTVASVETIEAFDEQAFQRELKRCTRAARPKDLEASPWPFVTKVEIFLKIDVLRDGVIPADLPGVGDKNQRVVENAIRDLKQAGTVLAFAAHDDRLKVNKDLKLHLRTCIDAGKINNIVLVLPKIDTMRELTESERDDLTEEDLADAVAAETRLEEVNAQLETANREQREFSRKGESERFMTGHARCAELELECKAAERSVRQAHIPVRCKRLKEDVASLLKEIDKGKWAPELKVFPISNEQYQLHLMPVDGKAPFLDLETTGIPALRRYLLTAAALGKSERLAHLCLQKLPLLLNGAHGVLTKSPLERKDALRKIIVKTVNGGQNDATDVKTSILAEYERTVMAGIEKKLDRWCVDALMLVTRGGTWAKMHGGTFGAVCNRQGFFKSKKVSTPNHFNRVIFEIVQDGVVEAFDDFGDKYRDVVSNFHSSLKTKLTKLQNSLTEGKMVNLGSFEGFIKGTLADIQQQMDTKFEKLEEIIDRTRRNMILEPSTLYKLENKELEKPNFMVEDDDEDISQDEDDEDTEPRMPVKRHLVGAAMVKVYVDCLSSTRSDPDQGASAKGKRKNKGTKKKGPKMNMHKLRLESMQNSFSSKRENGTTNPDNVFRRMGALAKGRLEVYLEEWATDCNNFIHSGLKKILTNFDKRFQKTEVKTESDKEAVAIFLEALEKASEVVDGELKDLVVQFTSAKKEDKVGDLVSMSQDMSLLG</sequence>
<keyword evidence="4" id="KW-1185">Reference proteome</keyword>
<evidence type="ECO:0000256" key="2">
    <source>
        <dbReference type="SAM" id="MobiDB-lite"/>
    </source>
</evidence>
<dbReference type="PANTHER" id="PTHR36681">
    <property type="entry name" value="NUCLEAR GTPASE, GERMINAL CENTER-ASSOCIATED, TANDEM DUPLICATE 3"/>
    <property type="match status" value="1"/>
</dbReference>
<dbReference type="PANTHER" id="PTHR36681:SF3">
    <property type="entry name" value="NUCLEAR GTPASE, GERMINAL CENTER-ASSOCIATED, TANDEM DUPLICATE 3"/>
    <property type="match status" value="1"/>
</dbReference>
<feature type="region of interest" description="Disordered" evidence="2">
    <location>
        <begin position="911"/>
        <end position="940"/>
    </location>
</feature>
<feature type="compositionally biased region" description="Basic residues" evidence="2">
    <location>
        <begin position="922"/>
        <end position="940"/>
    </location>
</feature>
<dbReference type="GeneID" id="71983225"/>
<name>A0A9Q8LAF8_PASFU</name>
<dbReference type="OrthoDB" id="5427350at2759"/>
<evidence type="ECO:0000313" key="3">
    <source>
        <dbReference type="EMBL" id="UJO13881.1"/>
    </source>
</evidence>
<feature type="coiled-coil region" evidence="1">
    <location>
        <begin position="508"/>
        <end position="535"/>
    </location>
</feature>
<accession>A0A9Q8LAF8</accession>
<keyword evidence="1" id="KW-0175">Coiled coil</keyword>
<gene>
    <name evidence="3" type="ORF">CLAFUR5_03347</name>
</gene>
<feature type="compositionally biased region" description="Acidic residues" evidence="2">
    <location>
        <begin position="869"/>
        <end position="885"/>
    </location>
</feature>
<evidence type="ECO:0000313" key="4">
    <source>
        <dbReference type="Proteomes" id="UP000756132"/>
    </source>
</evidence>
<dbReference type="RefSeq" id="XP_047758247.1">
    <property type="nucleotide sequence ID" value="XM_047902495.1"/>
</dbReference>
<dbReference type="KEGG" id="ffu:CLAFUR5_03347"/>
<feature type="region of interest" description="Disordered" evidence="2">
    <location>
        <begin position="1"/>
        <end position="75"/>
    </location>
</feature>
<dbReference type="Proteomes" id="UP000756132">
    <property type="component" value="Chromosome 2"/>
</dbReference>
<proteinExistence type="predicted"/>
<evidence type="ECO:0000256" key="1">
    <source>
        <dbReference type="SAM" id="Coils"/>
    </source>
</evidence>
<reference evidence="3" key="2">
    <citation type="journal article" date="2022" name="Microb. Genom.">
        <title>A chromosome-scale genome assembly of the tomato pathogen Cladosporium fulvum reveals a compartmentalized genome architecture and the presence of a dispensable chromosome.</title>
        <authorList>
            <person name="Zaccaron A.Z."/>
            <person name="Chen L.H."/>
            <person name="Samaras A."/>
            <person name="Stergiopoulos I."/>
        </authorList>
    </citation>
    <scope>NUCLEOTIDE SEQUENCE</scope>
    <source>
        <strain evidence="3">Race5_Kim</strain>
    </source>
</reference>
<dbReference type="EMBL" id="CP090164">
    <property type="protein sequence ID" value="UJO13881.1"/>
    <property type="molecule type" value="Genomic_DNA"/>
</dbReference>
<feature type="region of interest" description="Disordered" evidence="2">
    <location>
        <begin position="866"/>
        <end position="889"/>
    </location>
</feature>
<organism evidence="3 4">
    <name type="scientific">Passalora fulva</name>
    <name type="common">Tomato leaf mold</name>
    <name type="synonym">Cladosporium fulvum</name>
    <dbReference type="NCBI Taxonomy" id="5499"/>
    <lineage>
        <taxon>Eukaryota</taxon>
        <taxon>Fungi</taxon>
        <taxon>Dikarya</taxon>
        <taxon>Ascomycota</taxon>
        <taxon>Pezizomycotina</taxon>
        <taxon>Dothideomycetes</taxon>
        <taxon>Dothideomycetidae</taxon>
        <taxon>Mycosphaerellales</taxon>
        <taxon>Mycosphaerellaceae</taxon>
        <taxon>Fulvia</taxon>
    </lineage>
</organism>
<protein>
    <submittedName>
        <fullName evidence="3">Uncharacterized protein</fullName>
    </submittedName>
</protein>